<keyword evidence="4" id="KW-1185">Reference proteome</keyword>
<dbReference type="CDD" id="cd05008">
    <property type="entry name" value="SIS_GlmS_GlmD_1"/>
    <property type="match status" value="1"/>
</dbReference>
<dbReference type="InterPro" id="IPR001347">
    <property type="entry name" value="SIS_dom"/>
</dbReference>
<feature type="domain" description="SIS" evidence="2">
    <location>
        <begin position="29"/>
        <end position="170"/>
    </location>
</feature>
<dbReference type="InterPro" id="IPR035466">
    <property type="entry name" value="GlmS/AgaS_SIS"/>
</dbReference>
<dbReference type="Proteomes" id="UP000831947">
    <property type="component" value="Chromosome"/>
</dbReference>
<name>A0ABY4PCD7_9LACO</name>
<dbReference type="EMBL" id="CP093365">
    <property type="protein sequence ID" value="UQS83433.1"/>
    <property type="molecule type" value="Genomic_DNA"/>
</dbReference>
<reference evidence="3 4" key="1">
    <citation type="journal article" date="2022" name="Int. J. Syst. Evol. Microbiol.">
        <title>Apilactobacillus apisilvae sp. nov., Nicolia spurrieriana gen. nov. sp. nov., Bombilactobacillus folatiphilus sp. nov. and Bombilactobacillus thymidiniphilus sp. nov., four new lactic acid bacterial isolates from stingless bees Tetragonula carbonaria and Austroplebeia australis.</title>
        <authorList>
            <person name="Oliphant S.A."/>
            <person name="Watson-Haigh N.S."/>
            <person name="Sumby K.M."/>
            <person name="Gardner J."/>
            <person name="Groom S."/>
            <person name="Jiranek V."/>
        </authorList>
    </citation>
    <scope>NUCLEOTIDE SEQUENCE [LARGE SCALE GENOMIC DNA]</scope>
    <source>
        <strain evidence="3 4">SG4_A1</strain>
    </source>
</reference>
<dbReference type="CDD" id="cd05009">
    <property type="entry name" value="SIS_GlmS_GlmD_2"/>
    <property type="match status" value="1"/>
</dbReference>
<organism evidence="3 4">
    <name type="scientific">Bombilactobacillus thymidiniphilus</name>
    <dbReference type="NCBI Taxonomy" id="2923363"/>
    <lineage>
        <taxon>Bacteria</taxon>
        <taxon>Bacillati</taxon>
        <taxon>Bacillota</taxon>
        <taxon>Bacilli</taxon>
        <taxon>Lactobacillales</taxon>
        <taxon>Lactobacillaceae</taxon>
        <taxon>Bombilactobacillus</taxon>
    </lineage>
</organism>
<keyword evidence="1" id="KW-0677">Repeat</keyword>
<dbReference type="PANTHER" id="PTHR10937">
    <property type="entry name" value="GLUCOSAMINE--FRUCTOSE-6-PHOSPHATE AMINOTRANSFERASE, ISOMERIZING"/>
    <property type="match status" value="1"/>
</dbReference>
<dbReference type="RefSeq" id="WP_249512659.1">
    <property type="nucleotide sequence ID" value="NZ_CP093365.1"/>
</dbReference>
<dbReference type="InterPro" id="IPR046348">
    <property type="entry name" value="SIS_dom_sf"/>
</dbReference>
<protein>
    <submittedName>
        <fullName evidence="3">SIS domain-containing protein</fullName>
    </submittedName>
</protein>
<dbReference type="Pfam" id="PF01380">
    <property type="entry name" value="SIS"/>
    <property type="match status" value="2"/>
</dbReference>
<proteinExistence type="predicted"/>
<accession>A0ABY4PCD7</accession>
<gene>
    <name evidence="3" type="ORF">MOO47_06575</name>
</gene>
<dbReference type="PANTHER" id="PTHR10937:SF17">
    <property type="entry name" value="GLUCOSAMINE-FRUCTOSE-6-PHOSPHATE AMINOTRANSFERASE"/>
    <property type="match status" value="1"/>
</dbReference>
<sequence>MKSITDYVNLEPDFYEKALKQQSTALQPLLAALKERPVDEVVLFATGSSANASYAAVPFMSQVLNCPIHVEEPSLAANYLVHNRPQTLYIAISQGGHSYSVIHLVQKLQQLGQMVWVLTSDLTSPLSKVSNHVWSMCMEHEQMPYVSAGYSVTILDLVLLAMQLGLQQQTIGSSKYDQYYQAIQQIIEQMPQVIKRSTSWVENCISEFQRAQRFIFIGYGATYGIAREGETKITETVRVTASGKELEEYMHGPYIGLAKTDCIIFIDPQGKLQARQQKLQQFLQPYVSQVSIIYANQSALAEAMDLQLQVSCDELLAALFMTIPIHLLAAQLSQAAGIDLTVSAYPDFDQITASKI</sequence>
<dbReference type="PROSITE" id="PS51464">
    <property type="entry name" value="SIS"/>
    <property type="match status" value="1"/>
</dbReference>
<evidence type="ECO:0000256" key="1">
    <source>
        <dbReference type="ARBA" id="ARBA00022737"/>
    </source>
</evidence>
<dbReference type="SUPFAM" id="SSF53697">
    <property type="entry name" value="SIS domain"/>
    <property type="match status" value="1"/>
</dbReference>
<dbReference type="InterPro" id="IPR035490">
    <property type="entry name" value="GlmS/FrlB_SIS"/>
</dbReference>
<evidence type="ECO:0000313" key="3">
    <source>
        <dbReference type="EMBL" id="UQS83433.1"/>
    </source>
</evidence>
<evidence type="ECO:0000313" key="4">
    <source>
        <dbReference type="Proteomes" id="UP000831947"/>
    </source>
</evidence>
<dbReference type="Gene3D" id="3.40.50.10490">
    <property type="entry name" value="Glucose-6-phosphate isomerase like protein, domain 1"/>
    <property type="match status" value="2"/>
</dbReference>
<evidence type="ECO:0000259" key="2">
    <source>
        <dbReference type="PROSITE" id="PS51464"/>
    </source>
</evidence>